<evidence type="ECO:0000259" key="11">
    <source>
        <dbReference type="PROSITE" id="PS50016"/>
    </source>
</evidence>
<evidence type="ECO:0000256" key="5">
    <source>
        <dbReference type="ARBA" id="ARBA00022833"/>
    </source>
</evidence>
<keyword evidence="6" id="KW-0805">Transcription regulation</keyword>
<evidence type="ECO:0000256" key="4">
    <source>
        <dbReference type="ARBA" id="ARBA00022771"/>
    </source>
</evidence>
<evidence type="ECO:0000256" key="6">
    <source>
        <dbReference type="ARBA" id="ARBA00023015"/>
    </source>
</evidence>
<reference evidence="12 13" key="1">
    <citation type="submission" date="2020-04" db="EMBL/GenBank/DDBJ databases">
        <authorList>
            <person name="Laetsch R D."/>
            <person name="Stevens L."/>
            <person name="Kumar S."/>
            <person name="Blaxter L. M."/>
        </authorList>
    </citation>
    <scope>NUCLEOTIDE SEQUENCE [LARGE SCALE GENOMIC DNA]</scope>
</reference>
<name>A0A8S1E973_9PELO</name>
<feature type="compositionally biased region" description="Polar residues" evidence="10">
    <location>
        <begin position="1"/>
        <end position="21"/>
    </location>
</feature>
<dbReference type="Gene3D" id="3.30.40.10">
    <property type="entry name" value="Zinc/RING finger domain, C3HC4 (zinc finger)"/>
    <property type="match status" value="1"/>
</dbReference>
<dbReference type="PANTHER" id="PTHR45888">
    <property type="entry name" value="HL01030P-RELATED"/>
    <property type="match status" value="1"/>
</dbReference>
<evidence type="ECO:0000256" key="1">
    <source>
        <dbReference type="ARBA" id="ARBA00004123"/>
    </source>
</evidence>
<evidence type="ECO:0000256" key="2">
    <source>
        <dbReference type="ARBA" id="ARBA00022723"/>
    </source>
</evidence>
<organism evidence="12 13">
    <name type="scientific">Caenorhabditis bovis</name>
    <dbReference type="NCBI Taxonomy" id="2654633"/>
    <lineage>
        <taxon>Eukaryota</taxon>
        <taxon>Metazoa</taxon>
        <taxon>Ecdysozoa</taxon>
        <taxon>Nematoda</taxon>
        <taxon>Chromadorea</taxon>
        <taxon>Rhabditida</taxon>
        <taxon>Rhabditina</taxon>
        <taxon>Rhabditomorpha</taxon>
        <taxon>Rhabditoidea</taxon>
        <taxon>Rhabditidae</taxon>
        <taxon>Peloderinae</taxon>
        <taxon>Caenorhabditis</taxon>
    </lineage>
</organism>
<keyword evidence="5" id="KW-0862">Zinc</keyword>
<gene>
    <name evidence="12" type="ORF">CBOVIS_LOCUS1421</name>
</gene>
<dbReference type="SUPFAM" id="SSF57903">
    <property type="entry name" value="FYVE/PHD zinc finger"/>
    <property type="match status" value="2"/>
</dbReference>
<evidence type="ECO:0000313" key="13">
    <source>
        <dbReference type="Proteomes" id="UP000494206"/>
    </source>
</evidence>
<keyword evidence="2" id="KW-0479">Metal-binding</keyword>
<dbReference type="GO" id="GO:0005634">
    <property type="term" value="C:nucleus"/>
    <property type="evidence" value="ECO:0007669"/>
    <property type="project" value="UniProtKB-SubCell"/>
</dbReference>
<dbReference type="Proteomes" id="UP000494206">
    <property type="component" value="Unassembled WGS sequence"/>
</dbReference>
<accession>A0A8S1E973</accession>
<feature type="domain" description="PHD-type" evidence="11">
    <location>
        <begin position="381"/>
        <end position="429"/>
    </location>
</feature>
<evidence type="ECO:0000256" key="3">
    <source>
        <dbReference type="ARBA" id="ARBA00022737"/>
    </source>
</evidence>
<feature type="domain" description="PHD-type" evidence="11">
    <location>
        <begin position="333"/>
        <end position="384"/>
    </location>
</feature>
<dbReference type="PANTHER" id="PTHR45888:SF4">
    <property type="entry name" value="PHD FINGER PROTEIN 10"/>
    <property type="match status" value="1"/>
</dbReference>
<feature type="compositionally biased region" description="Acidic residues" evidence="10">
    <location>
        <begin position="26"/>
        <end position="37"/>
    </location>
</feature>
<dbReference type="Pfam" id="PF00628">
    <property type="entry name" value="PHD"/>
    <property type="match status" value="2"/>
</dbReference>
<keyword evidence="3" id="KW-0677">Repeat</keyword>
<dbReference type="PROSITE" id="PS50016">
    <property type="entry name" value="ZF_PHD_2"/>
    <property type="match status" value="2"/>
</dbReference>
<dbReference type="InterPro" id="IPR019787">
    <property type="entry name" value="Znf_PHD-finger"/>
</dbReference>
<keyword evidence="7" id="KW-0804">Transcription</keyword>
<feature type="region of interest" description="Disordered" evidence="10">
    <location>
        <begin position="1"/>
        <end position="52"/>
    </location>
</feature>
<keyword evidence="4 9" id="KW-0863">Zinc-finger</keyword>
<dbReference type="OrthoDB" id="1903104at2759"/>
<comment type="caution">
    <text evidence="12">The sequence shown here is derived from an EMBL/GenBank/DDBJ whole genome shotgun (WGS) entry which is preliminary data.</text>
</comment>
<dbReference type="CDD" id="cd21085">
    <property type="entry name" value="WH_NTD_PHF10"/>
    <property type="match status" value="1"/>
</dbReference>
<protein>
    <recommendedName>
        <fullName evidence="11">PHD-type domain-containing protein</fullName>
    </recommendedName>
</protein>
<dbReference type="SMART" id="SM00249">
    <property type="entry name" value="PHD"/>
    <property type="match status" value="2"/>
</dbReference>
<keyword evidence="8" id="KW-0539">Nucleus</keyword>
<dbReference type="InterPro" id="IPR013083">
    <property type="entry name" value="Znf_RING/FYVE/PHD"/>
</dbReference>
<evidence type="ECO:0000256" key="9">
    <source>
        <dbReference type="PROSITE-ProRule" id="PRU00146"/>
    </source>
</evidence>
<dbReference type="GO" id="GO:0008270">
    <property type="term" value="F:zinc ion binding"/>
    <property type="evidence" value="ECO:0007669"/>
    <property type="project" value="UniProtKB-KW"/>
</dbReference>
<dbReference type="InterPro" id="IPR011011">
    <property type="entry name" value="Znf_FYVE_PHD"/>
</dbReference>
<evidence type="ECO:0000313" key="12">
    <source>
        <dbReference type="EMBL" id="CAB3398102.1"/>
    </source>
</evidence>
<dbReference type="AlphaFoldDB" id="A0A8S1E973"/>
<evidence type="ECO:0000256" key="7">
    <source>
        <dbReference type="ARBA" id="ARBA00023163"/>
    </source>
</evidence>
<keyword evidence="13" id="KW-1185">Reference proteome</keyword>
<sequence length="431" mass="50024">MTTTSETSQFVEDTLSETNSMKTEEKNDEVESIDESTNEAGDLKETPAPVSSRRETVNKNVYIMMDVNHKSVEPCDVIEYEWPFKSGDRWFLQEQIGELLDIKSFSRKFPEFTRRKVNHEEREYLETQFRVNNLLNETQLRDMTAMRSTEIHELMSSDYPTIYMEYKKVVSSREREIAVQKAKEMEAIKNDAVKLAELRKKALNSAVEFNKELQNARRTERAHFWDIQTNVIQSRCSRWKKLTSEATKPHPYAAALIPGQYQHYYKRFTKEELDRLPLNTLNDSRHLLPINREPSPPPLNVAEQDALRVQQLEESRSDNTLSVEMKPLTDGDAKKCETCAKSDGQLLECKDCHIILHPHCIEMPEKMAAIVRTYEWSCVDCKLCSVCLVAEREDCVIFCDRCDRGFHTYCVNLDVPPAGTWICSNYCEDVS</sequence>
<dbReference type="EMBL" id="CADEPM010000001">
    <property type="protein sequence ID" value="CAB3398102.1"/>
    <property type="molecule type" value="Genomic_DNA"/>
</dbReference>
<proteinExistence type="predicted"/>
<dbReference type="InterPro" id="IPR001965">
    <property type="entry name" value="Znf_PHD"/>
</dbReference>
<comment type="subcellular location">
    <subcellularLocation>
        <location evidence="1">Nucleus</location>
    </subcellularLocation>
</comment>
<evidence type="ECO:0000256" key="8">
    <source>
        <dbReference type="ARBA" id="ARBA00023242"/>
    </source>
</evidence>
<evidence type="ECO:0000256" key="10">
    <source>
        <dbReference type="SAM" id="MobiDB-lite"/>
    </source>
</evidence>